<evidence type="ECO:0000256" key="2">
    <source>
        <dbReference type="SAM" id="Phobius"/>
    </source>
</evidence>
<gene>
    <name evidence="3" type="ORF">ACJ73_09945</name>
</gene>
<feature type="region of interest" description="Disordered" evidence="1">
    <location>
        <begin position="1"/>
        <end position="80"/>
    </location>
</feature>
<feature type="compositionally biased region" description="Low complexity" evidence="1">
    <location>
        <begin position="43"/>
        <end position="62"/>
    </location>
</feature>
<reference evidence="3 4" key="1">
    <citation type="submission" date="2015-08" db="EMBL/GenBank/DDBJ databases">
        <title>Emmonsia species relationships and genome sequence.</title>
        <authorList>
            <person name="Cuomo C.A."/>
            <person name="Schwartz I.S."/>
            <person name="Kenyon C."/>
            <person name="De Hoog G.S."/>
            <person name="Govender N.P."/>
            <person name="Botha A."/>
            <person name="Moreno L."/>
            <person name="De Vries M."/>
            <person name="Munoz J.F."/>
            <person name="Stielow J.B."/>
        </authorList>
    </citation>
    <scope>NUCLEOTIDE SEQUENCE [LARGE SCALE GENOMIC DNA]</scope>
    <source>
        <strain evidence="3 4">EI222</strain>
    </source>
</reference>
<dbReference type="EMBL" id="LGTZ01003159">
    <property type="protein sequence ID" value="OJD10081.1"/>
    <property type="molecule type" value="Genomic_DNA"/>
</dbReference>
<protein>
    <submittedName>
        <fullName evidence="3">Uncharacterized protein</fullName>
    </submittedName>
</protein>
<feature type="region of interest" description="Disordered" evidence="1">
    <location>
        <begin position="102"/>
        <end position="156"/>
    </location>
</feature>
<sequence length="320" mass="36651">MTSSSSPLPPPAHLNPTFPPHIYYQHHDHDHDHDHDDNHLYYPQQPSPSDNPSSPHSHSRNNSYKDASYSPHPNRKSNSHHIVHLPQPQLYPLSAEPLNAAATAAVSHHTPQSMTDQNQHQDYRHSHSHSIERNTIPHPASMSEQTHDPQIQTRREVRRSHGHNNHGVLMSGHSSPRAQQVDNRVLVYADDVEDEDCDGDDDDDGDEDEGDDGNDGLDVLRLSFLVPPFAFIGALYTLAVLLFLLLTFPLRLCIPSPFFKLPPSAQICALLLPLLRRHQRLIAPQPRSPRRKNDITNAEGYHHYHHYYYYDYNDHDYYIK</sequence>
<dbReference type="AlphaFoldDB" id="A0A1J9NZU7"/>
<dbReference type="Proteomes" id="UP000242791">
    <property type="component" value="Unassembled WGS sequence"/>
</dbReference>
<keyword evidence="2" id="KW-1133">Transmembrane helix</keyword>
<accession>A0A1J9NZU7</accession>
<dbReference type="VEuPathDB" id="FungiDB:ACJ73_09945"/>
<proteinExistence type="predicted"/>
<keyword evidence="2" id="KW-0472">Membrane</keyword>
<evidence type="ECO:0000256" key="1">
    <source>
        <dbReference type="SAM" id="MobiDB-lite"/>
    </source>
</evidence>
<keyword evidence="4" id="KW-1185">Reference proteome</keyword>
<feature type="compositionally biased region" description="Basic and acidic residues" evidence="1">
    <location>
        <begin position="119"/>
        <end position="132"/>
    </location>
</feature>
<feature type="region of interest" description="Disordered" evidence="1">
    <location>
        <begin position="192"/>
        <end position="213"/>
    </location>
</feature>
<evidence type="ECO:0000313" key="4">
    <source>
        <dbReference type="Proteomes" id="UP000242791"/>
    </source>
</evidence>
<feature type="compositionally biased region" description="Pro residues" evidence="1">
    <location>
        <begin position="7"/>
        <end position="19"/>
    </location>
</feature>
<dbReference type="OrthoDB" id="5420214at2759"/>
<evidence type="ECO:0000313" key="3">
    <source>
        <dbReference type="EMBL" id="OJD10081.1"/>
    </source>
</evidence>
<keyword evidence="2" id="KW-0812">Transmembrane</keyword>
<comment type="caution">
    <text evidence="3">The sequence shown here is derived from an EMBL/GenBank/DDBJ whole genome shotgun (WGS) entry which is preliminary data.</text>
</comment>
<feature type="compositionally biased region" description="Polar residues" evidence="1">
    <location>
        <begin position="142"/>
        <end position="152"/>
    </location>
</feature>
<organism evidence="3 4">
    <name type="scientific">Blastomyces percursus</name>
    <dbReference type="NCBI Taxonomy" id="1658174"/>
    <lineage>
        <taxon>Eukaryota</taxon>
        <taxon>Fungi</taxon>
        <taxon>Dikarya</taxon>
        <taxon>Ascomycota</taxon>
        <taxon>Pezizomycotina</taxon>
        <taxon>Eurotiomycetes</taxon>
        <taxon>Eurotiomycetidae</taxon>
        <taxon>Onygenales</taxon>
        <taxon>Ajellomycetaceae</taxon>
        <taxon>Blastomyces</taxon>
    </lineage>
</organism>
<feature type="compositionally biased region" description="Basic and acidic residues" evidence="1">
    <location>
        <begin position="25"/>
        <end position="39"/>
    </location>
</feature>
<feature type="compositionally biased region" description="Polar residues" evidence="1">
    <location>
        <begin position="109"/>
        <end position="118"/>
    </location>
</feature>
<feature type="transmembrane region" description="Helical" evidence="2">
    <location>
        <begin position="229"/>
        <end position="250"/>
    </location>
</feature>
<name>A0A1J9NZU7_9EURO</name>